<dbReference type="AlphaFoldDB" id="A0A8B6EMP6"/>
<organism evidence="1 2">
    <name type="scientific">Mytilus galloprovincialis</name>
    <name type="common">Mediterranean mussel</name>
    <dbReference type="NCBI Taxonomy" id="29158"/>
    <lineage>
        <taxon>Eukaryota</taxon>
        <taxon>Metazoa</taxon>
        <taxon>Spiralia</taxon>
        <taxon>Lophotrochozoa</taxon>
        <taxon>Mollusca</taxon>
        <taxon>Bivalvia</taxon>
        <taxon>Autobranchia</taxon>
        <taxon>Pteriomorphia</taxon>
        <taxon>Mytilida</taxon>
        <taxon>Mytiloidea</taxon>
        <taxon>Mytilidae</taxon>
        <taxon>Mytilinae</taxon>
        <taxon>Mytilus</taxon>
    </lineage>
</organism>
<protein>
    <submittedName>
        <fullName evidence="1">Uncharacterized protein</fullName>
    </submittedName>
</protein>
<dbReference type="EMBL" id="UYJE01005434">
    <property type="protein sequence ID" value="VDI37292.1"/>
    <property type="molecule type" value="Genomic_DNA"/>
</dbReference>
<evidence type="ECO:0000313" key="2">
    <source>
        <dbReference type="Proteomes" id="UP000596742"/>
    </source>
</evidence>
<accession>A0A8B6EMP6</accession>
<keyword evidence="2" id="KW-1185">Reference proteome</keyword>
<sequence>MNFLSKFKKVKLNQAIKTLEKLPKSGNCYIQKILPRIEHVIVEYESFRGTGQDTKLRQTYHSLIGTFNS</sequence>
<dbReference type="OrthoDB" id="8193282at2759"/>
<proteinExistence type="predicted"/>
<dbReference type="Proteomes" id="UP000596742">
    <property type="component" value="Unassembled WGS sequence"/>
</dbReference>
<name>A0A8B6EMP6_MYTGA</name>
<reference evidence="1" key="1">
    <citation type="submission" date="2018-11" db="EMBL/GenBank/DDBJ databases">
        <authorList>
            <person name="Alioto T."/>
            <person name="Alioto T."/>
        </authorList>
    </citation>
    <scope>NUCLEOTIDE SEQUENCE</scope>
</reference>
<gene>
    <name evidence="1" type="ORF">MGAL_10B030346</name>
</gene>
<evidence type="ECO:0000313" key="1">
    <source>
        <dbReference type="EMBL" id="VDI37292.1"/>
    </source>
</evidence>
<comment type="caution">
    <text evidence="1">The sequence shown here is derived from an EMBL/GenBank/DDBJ whole genome shotgun (WGS) entry which is preliminary data.</text>
</comment>